<evidence type="ECO:0000313" key="4">
    <source>
        <dbReference type="Proteomes" id="UP001317516"/>
    </source>
</evidence>
<proteinExistence type="predicted"/>
<feature type="chain" id="PRO_5045593053" evidence="2">
    <location>
        <begin position="21"/>
        <end position="289"/>
    </location>
</feature>
<reference evidence="3 4" key="1">
    <citation type="submission" date="2022-11" db="EMBL/GenBank/DDBJ databases">
        <title>Genome sequence of clinical isolate of the human pathogenic Borrelia fainii.</title>
        <authorList>
            <person name="Itokawa K."/>
            <person name="Sato K."/>
            <person name="Qiu Y."/>
        </authorList>
    </citation>
    <scope>NUCLEOTIDE SEQUENCE [LARGE SCALE GENOMIC DNA]</scope>
    <source>
        <strain evidence="3 4">Qtaro</strain>
        <plasmid evidence="3 4">p100</plasmid>
    </source>
</reference>
<feature type="region of interest" description="Disordered" evidence="1">
    <location>
        <begin position="29"/>
        <end position="59"/>
    </location>
</feature>
<feature type="compositionally biased region" description="Polar residues" evidence="1">
    <location>
        <begin position="36"/>
        <end position="47"/>
    </location>
</feature>
<name>A0ABM8DLV0_9SPIR</name>
<keyword evidence="4" id="KW-1185">Reference proteome</keyword>
<keyword evidence="3" id="KW-0614">Plasmid</keyword>
<evidence type="ECO:0000313" key="3">
    <source>
        <dbReference type="EMBL" id="BDU63334.1"/>
    </source>
</evidence>
<dbReference type="EMBL" id="AP027071">
    <property type="protein sequence ID" value="BDU63334.1"/>
    <property type="molecule type" value="Genomic_DNA"/>
</dbReference>
<protein>
    <submittedName>
        <fullName evidence="3">Uncharacterized protein</fullName>
    </submittedName>
</protein>
<dbReference type="RefSeq" id="WP_281862166.1">
    <property type="nucleotide sequence ID" value="NZ_AP027071.1"/>
</dbReference>
<organism evidence="3 4">
    <name type="scientific">Candidatus Borrelia fainii</name>
    <dbReference type="NCBI Taxonomy" id="2518322"/>
    <lineage>
        <taxon>Bacteria</taxon>
        <taxon>Pseudomonadati</taxon>
        <taxon>Spirochaetota</taxon>
        <taxon>Spirochaetia</taxon>
        <taxon>Spirochaetales</taxon>
        <taxon>Borreliaceae</taxon>
        <taxon>Borrelia</taxon>
    </lineage>
</organism>
<sequence length="289" mass="33198">MKRINVLLFMLCILSILVCKQGVADKSSKKIDSTQKKATQPGSNSKLVTPLRKKSPPLPSPMKIEEIHVIQGGIDNPPSVIADLEVTKIKTVDQAYDALSNLVTKYVDKLKNERVKFADKKDMYGLFYESVSHSFKDSDKRDKIFAALGHDTTVIDKLEDILDLVFNDETVYSIVIKNLFDELLEITAWTEELFIKILSRDGFNKLKKKHKDDILKIYLDVTKFIEARERLIGKLKNLIMLAGKSDDRELMINQINEINRHGAEFRIELYTMLSLVLEIRKIVEKNERN</sequence>
<gene>
    <name evidence="3" type="ORF">BOFE_08740</name>
</gene>
<feature type="signal peptide" evidence="2">
    <location>
        <begin position="1"/>
        <end position="20"/>
    </location>
</feature>
<evidence type="ECO:0000256" key="1">
    <source>
        <dbReference type="SAM" id="MobiDB-lite"/>
    </source>
</evidence>
<evidence type="ECO:0000256" key="2">
    <source>
        <dbReference type="SAM" id="SignalP"/>
    </source>
</evidence>
<keyword evidence="2" id="KW-0732">Signal</keyword>
<accession>A0ABM8DLV0</accession>
<dbReference type="Proteomes" id="UP001317516">
    <property type="component" value="Plasmid p100"/>
</dbReference>
<geneLocation type="plasmid" evidence="3 4">
    <name>p100</name>
</geneLocation>